<feature type="compositionally biased region" description="Polar residues" evidence="1">
    <location>
        <begin position="16"/>
        <end position="26"/>
    </location>
</feature>
<evidence type="ECO:0000256" key="1">
    <source>
        <dbReference type="SAM" id="MobiDB-lite"/>
    </source>
</evidence>
<feature type="non-terminal residue" evidence="2">
    <location>
        <position position="1"/>
    </location>
</feature>
<feature type="region of interest" description="Disordered" evidence="1">
    <location>
        <begin position="1"/>
        <end position="39"/>
    </location>
</feature>
<keyword evidence="3" id="KW-1185">Reference proteome</keyword>
<dbReference type="AlphaFoldDB" id="A0A391NUQ5"/>
<proteinExistence type="predicted"/>
<dbReference type="Proteomes" id="UP000265618">
    <property type="component" value="Unassembled WGS sequence"/>
</dbReference>
<protein>
    <submittedName>
        <fullName evidence="2">Uncharacterized protein</fullName>
    </submittedName>
</protein>
<comment type="caution">
    <text evidence="2">The sequence shown here is derived from an EMBL/GenBank/DDBJ whole genome shotgun (WGS) entry which is preliminary data.</text>
</comment>
<evidence type="ECO:0000313" key="3">
    <source>
        <dbReference type="Proteomes" id="UP000265618"/>
    </source>
</evidence>
<dbReference type="EMBL" id="BDIP01008577">
    <property type="protein sequence ID" value="GCA64787.1"/>
    <property type="molecule type" value="Genomic_DNA"/>
</dbReference>
<gene>
    <name evidence="2" type="ORF">KIPB_015384</name>
</gene>
<organism evidence="2 3">
    <name type="scientific">Kipferlia bialata</name>
    <dbReference type="NCBI Taxonomy" id="797122"/>
    <lineage>
        <taxon>Eukaryota</taxon>
        <taxon>Metamonada</taxon>
        <taxon>Carpediemonas-like organisms</taxon>
        <taxon>Kipferlia</taxon>
    </lineage>
</organism>
<accession>A0A391NUQ5</accession>
<reference evidence="2 3" key="1">
    <citation type="journal article" date="2018" name="PLoS ONE">
        <title>The draft genome of Kipferlia bialata reveals reductive genome evolution in fornicate parasites.</title>
        <authorList>
            <person name="Tanifuji G."/>
            <person name="Takabayashi S."/>
            <person name="Kume K."/>
            <person name="Takagi M."/>
            <person name="Nakayama T."/>
            <person name="Kamikawa R."/>
            <person name="Inagaki Y."/>
            <person name="Hashimoto T."/>
        </authorList>
    </citation>
    <scope>NUCLEOTIDE SEQUENCE [LARGE SCALE GENOMIC DNA]</scope>
    <source>
        <strain evidence="2">NY0173</strain>
    </source>
</reference>
<sequence>MVKIKVHSRSHDQYERQTSTAPSRVHVSTDSEAHPFQRA</sequence>
<evidence type="ECO:0000313" key="2">
    <source>
        <dbReference type="EMBL" id="GCA64787.1"/>
    </source>
</evidence>
<name>A0A391NUQ5_9EUKA</name>
<feature type="compositionally biased region" description="Basic and acidic residues" evidence="1">
    <location>
        <begin position="27"/>
        <end position="39"/>
    </location>
</feature>